<evidence type="ECO:0000256" key="4">
    <source>
        <dbReference type="ARBA" id="ARBA00022692"/>
    </source>
</evidence>
<sequence>MRVEGRVLEGGGSRAPVPGAVVMIVAAPATVRPGRRAHEPLDPDAVTWMRRAETDREGRFEVAEVPAGMIRVVVVSGGFERLEQWAEAPSSGTIELYLRPDQTGAYRTEVTVERGGVAEPDHSLDAQQARHYAGSGDDPVLAALNLPGVARSPGGLGLLSLRGGNPTETGVYLDGHPIPRAFHVVPIASVVSPPMTDRVELSPGNYGPGYGSFSGGLIEIFSRPGRADAVHGQAHIDLFDLGATLEAPVGPGSMNFGFRRSHVDAVLLGVESVVGPTGILLPTYWDYLGRVDLPVRRNHHLSLRAIGAGDRLRGRGPGPSPGESPNLFDYAASFHRFDLDYRVDDGDWRVLVSPSIRLDSARLEQDFLIRRDATVLSGRVEAESDLRENLTLQLGSDLVYERWRRRERLVEEVGGDILDADQLASDEQFDGQQLRLGLWLATTIRHREWSIVPSLRGNLFSYAGRQLFRLDPRIEVHGQVRPKLEYFAKLGMFSIPVVAASGDASANLITQNGSFLGGVADVPFYLLAYFDPGIEGEIRDGSAAATYAIQAATGVEAKLPWELEARGTLFWREVIPTTVDIVFSSSTIERRTSRSRSMGVELLLRRALGRKLDGWIGYTLLWARVQPDEEPWLPAVFDQRHNLVVLLSAALPRNFRFGLRFRVVSGNPLDTVLGGEATNSSFGWYYQPIRGERGTTYQPVFHQLDLRVDKRWPLRRVAVTAYLDVQNVYDRRYPEVSIYTADWSQRSSLVGLPIYPSFGVQIDY</sequence>
<accession>A0A2S9XH12</accession>
<keyword evidence="4" id="KW-0812">Transmembrane</keyword>
<evidence type="ECO:0000259" key="8">
    <source>
        <dbReference type="Pfam" id="PF07715"/>
    </source>
</evidence>
<dbReference type="InterPro" id="IPR008969">
    <property type="entry name" value="CarboxyPept-like_regulatory"/>
</dbReference>
<keyword evidence="2" id="KW-0813">Transport</keyword>
<evidence type="ECO:0000256" key="1">
    <source>
        <dbReference type="ARBA" id="ARBA00004571"/>
    </source>
</evidence>
<comment type="caution">
    <text evidence="9">The sequence shown here is derived from an EMBL/GenBank/DDBJ whole genome shotgun (WGS) entry which is preliminary data.</text>
</comment>
<proteinExistence type="predicted"/>
<keyword evidence="10" id="KW-1185">Reference proteome</keyword>
<reference evidence="9 10" key="1">
    <citation type="submission" date="2018-03" db="EMBL/GenBank/DDBJ databases">
        <title>Draft Genome Sequences of the Obligatory Marine Myxobacteria Enhygromyxa salina SWB005.</title>
        <authorList>
            <person name="Poehlein A."/>
            <person name="Moghaddam J.A."/>
            <person name="Harms H."/>
            <person name="Alanjari M."/>
            <person name="Koenig G.M."/>
            <person name="Daniel R."/>
            <person name="Schaeberle T.F."/>
        </authorList>
    </citation>
    <scope>NUCLEOTIDE SEQUENCE [LARGE SCALE GENOMIC DNA]</scope>
    <source>
        <strain evidence="9 10">SWB005</strain>
    </source>
</reference>
<dbReference type="SUPFAM" id="SSF49464">
    <property type="entry name" value="Carboxypeptidase regulatory domain-like"/>
    <property type="match status" value="1"/>
</dbReference>
<dbReference type="InterPro" id="IPR036942">
    <property type="entry name" value="Beta-barrel_TonB_sf"/>
</dbReference>
<evidence type="ECO:0000256" key="6">
    <source>
        <dbReference type="ARBA" id="ARBA00023136"/>
    </source>
</evidence>
<keyword evidence="6" id="KW-0472">Membrane</keyword>
<gene>
    <name evidence="9" type="ORF">ENSA5_50920</name>
</gene>
<dbReference type="GO" id="GO:0044718">
    <property type="term" value="P:siderophore transmembrane transport"/>
    <property type="evidence" value="ECO:0007669"/>
    <property type="project" value="TreeGrafter"/>
</dbReference>
<feature type="domain" description="TonB-dependent receptor plug" evidence="8">
    <location>
        <begin position="145"/>
        <end position="215"/>
    </location>
</feature>
<comment type="subcellular location">
    <subcellularLocation>
        <location evidence="1">Cell outer membrane</location>
        <topology evidence="1">Multi-pass membrane protein</topology>
    </subcellularLocation>
</comment>
<name>A0A2S9XH12_9BACT</name>
<evidence type="ECO:0000256" key="7">
    <source>
        <dbReference type="ARBA" id="ARBA00023237"/>
    </source>
</evidence>
<protein>
    <recommendedName>
        <fullName evidence="8">TonB-dependent receptor plug domain-containing protein</fullName>
    </recommendedName>
</protein>
<keyword evidence="5" id="KW-0732">Signal</keyword>
<dbReference type="SUPFAM" id="SSF56935">
    <property type="entry name" value="Porins"/>
    <property type="match status" value="1"/>
</dbReference>
<keyword evidence="3" id="KW-1134">Transmembrane beta strand</keyword>
<dbReference type="InterPro" id="IPR012910">
    <property type="entry name" value="Plug_dom"/>
</dbReference>
<dbReference type="PANTHER" id="PTHR30069:SF29">
    <property type="entry name" value="HEMOGLOBIN AND HEMOGLOBIN-HAPTOGLOBIN-BINDING PROTEIN 1-RELATED"/>
    <property type="match status" value="1"/>
</dbReference>
<organism evidence="9 10">
    <name type="scientific">Enhygromyxa salina</name>
    <dbReference type="NCBI Taxonomy" id="215803"/>
    <lineage>
        <taxon>Bacteria</taxon>
        <taxon>Pseudomonadati</taxon>
        <taxon>Myxococcota</taxon>
        <taxon>Polyangia</taxon>
        <taxon>Nannocystales</taxon>
        <taxon>Nannocystaceae</taxon>
        <taxon>Enhygromyxa</taxon>
    </lineage>
</organism>
<dbReference type="Pfam" id="PF07715">
    <property type="entry name" value="Plug"/>
    <property type="match status" value="1"/>
</dbReference>
<evidence type="ECO:0000256" key="3">
    <source>
        <dbReference type="ARBA" id="ARBA00022452"/>
    </source>
</evidence>
<dbReference type="InterPro" id="IPR039426">
    <property type="entry name" value="TonB-dep_rcpt-like"/>
</dbReference>
<dbReference type="EMBL" id="PVNK01000221">
    <property type="protein sequence ID" value="PRP92145.1"/>
    <property type="molecule type" value="Genomic_DNA"/>
</dbReference>
<dbReference type="Gene3D" id="2.40.170.20">
    <property type="entry name" value="TonB-dependent receptor, beta-barrel domain"/>
    <property type="match status" value="1"/>
</dbReference>
<evidence type="ECO:0000313" key="10">
    <source>
        <dbReference type="Proteomes" id="UP000237968"/>
    </source>
</evidence>
<dbReference type="AlphaFoldDB" id="A0A2S9XH12"/>
<dbReference type="GO" id="GO:0015344">
    <property type="term" value="F:siderophore uptake transmembrane transporter activity"/>
    <property type="evidence" value="ECO:0007669"/>
    <property type="project" value="TreeGrafter"/>
</dbReference>
<keyword evidence="7" id="KW-0998">Cell outer membrane</keyword>
<evidence type="ECO:0000256" key="5">
    <source>
        <dbReference type="ARBA" id="ARBA00022729"/>
    </source>
</evidence>
<dbReference type="Proteomes" id="UP000237968">
    <property type="component" value="Unassembled WGS sequence"/>
</dbReference>
<evidence type="ECO:0000256" key="2">
    <source>
        <dbReference type="ARBA" id="ARBA00022448"/>
    </source>
</evidence>
<dbReference type="PANTHER" id="PTHR30069">
    <property type="entry name" value="TONB-DEPENDENT OUTER MEMBRANE RECEPTOR"/>
    <property type="match status" value="1"/>
</dbReference>
<evidence type="ECO:0000313" key="9">
    <source>
        <dbReference type="EMBL" id="PRP92145.1"/>
    </source>
</evidence>
<dbReference type="GO" id="GO:0009279">
    <property type="term" value="C:cell outer membrane"/>
    <property type="evidence" value="ECO:0007669"/>
    <property type="project" value="UniProtKB-SubCell"/>
</dbReference>